<comment type="caution">
    <text evidence="1">The sequence shown here is derived from an EMBL/GenBank/DDBJ whole genome shotgun (WGS) entry which is preliminary data.</text>
</comment>
<gene>
    <name evidence="1" type="ORF">D6Z83_17690</name>
</gene>
<dbReference type="Proteomes" id="UP000278036">
    <property type="component" value="Unassembled WGS sequence"/>
</dbReference>
<protein>
    <submittedName>
        <fullName evidence="1">Uncharacterized protein</fullName>
    </submittedName>
</protein>
<dbReference type="EMBL" id="RAQU01000123">
    <property type="protein sequence ID" value="RKK02824.1"/>
    <property type="molecule type" value="Genomic_DNA"/>
</dbReference>
<accession>A0A3A9JGZ1</accession>
<feature type="non-terminal residue" evidence="1">
    <location>
        <position position="1"/>
    </location>
</feature>
<name>A0A3A9JGZ1_9PROT</name>
<dbReference type="AlphaFoldDB" id="A0A3A9JGZ1"/>
<sequence>TLGYPAAGRREDPTDLRRLLAAAGAGRLRRQSRPVLEVSGADAAPMRGLLFGAAAFTRAVGLAEGRLHRHGLMDNAVVGMTGVMMAVQALAGRGAFGRALRQGTAMQVARDGGAAVGGQRFILLATTLDRLMLGLWPFWGNGEGAIRVLDVAAPPQRLGAGLWSLLRGRSPALPGWRSGRADTLHIGLRDGFVLDGETFQPGPDGIRLSATAPLTFVAA</sequence>
<reference evidence="1 2" key="1">
    <citation type="submission" date="2018-09" db="EMBL/GenBank/DDBJ databases">
        <title>Roseomonas sp. nov., isolated from feces of Tibetan antelopes in the Qinghai-Tibet plateau, China.</title>
        <authorList>
            <person name="Tian Z."/>
        </authorList>
    </citation>
    <scope>NUCLEOTIDE SEQUENCE [LARGE SCALE GENOMIC DNA]</scope>
    <source>
        <strain evidence="1 2">Z24</strain>
    </source>
</reference>
<organism evidence="1 2">
    <name type="scientific">Teichococcus wenyumeiae</name>
    <dbReference type="NCBI Taxonomy" id="2478470"/>
    <lineage>
        <taxon>Bacteria</taxon>
        <taxon>Pseudomonadati</taxon>
        <taxon>Pseudomonadota</taxon>
        <taxon>Alphaproteobacteria</taxon>
        <taxon>Acetobacterales</taxon>
        <taxon>Roseomonadaceae</taxon>
        <taxon>Roseomonas</taxon>
    </lineage>
</organism>
<evidence type="ECO:0000313" key="1">
    <source>
        <dbReference type="EMBL" id="RKK02824.1"/>
    </source>
</evidence>
<evidence type="ECO:0000313" key="2">
    <source>
        <dbReference type="Proteomes" id="UP000278036"/>
    </source>
</evidence>
<proteinExistence type="predicted"/>
<dbReference type="InParanoid" id="A0A3A9JGZ1"/>